<dbReference type="Proteomes" id="UP000683417">
    <property type="component" value="Unassembled WGS sequence"/>
</dbReference>
<dbReference type="Pfam" id="PF23731">
    <property type="entry name" value="ARM_ECM29_C"/>
    <property type="match status" value="1"/>
</dbReference>
<organism evidence="7 8">
    <name type="scientific">Blumeria graminis f. sp. triticale</name>
    <dbReference type="NCBI Taxonomy" id="1689686"/>
    <lineage>
        <taxon>Eukaryota</taxon>
        <taxon>Fungi</taxon>
        <taxon>Dikarya</taxon>
        <taxon>Ascomycota</taxon>
        <taxon>Pezizomycotina</taxon>
        <taxon>Leotiomycetes</taxon>
        <taxon>Erysiphales</taxon>
        <taxon>Erysiphaceae</taxon>
        <taxon>Blumeria</taxon>
    </lineage>
</organism>
<dbReference type="PANTHER" id="PTHR23346:SF19">
    <property type="entry name" value="PROTEASOME ADAPTER AND SCAFFOLD PROTEIN ECM29"/>
    <property type="match status" value="1"/>
</dbReference>
<keyword evidence="3" id="KW-0677">Repeat</keyword>
<dbReference type="SUPFAM" id="SSF48371">
    <property type="entry name" value="ARM repeat"/>
    <property type="match status" value="3"/>
</dbReference>
<dbReference type="PANTHER" id="PTHR23346">
    <property type="entry name" value="TRANSLATIONAL ACTIVATOR GCN1-RELATED"/>
    <property type="match status" value="1"/>
</dbReference>
<comment type="caution">
    <text evidence="7">The sequence shown here is derived from an EMBL/GenBank/DDBJ whole genome shotgun (WGS) entry which is preliminary data.</text>
</comment>
<keyword evidence="4" id="KW-0647">Proteasome</keyword>
<feature type="domain" description="Proteasome component Ecm29 N-terminal" evidence="5">
    <location>
        <begin position="13"/>
        <end position="511"/>
    </location>
</feature>
<dbReference type="InterPro" id="IPR055443">
    <property type="entry name" value="HEAT_ECM29"/>
</dbReference>
<dbReference type="GO" id="GO:0005737">
    <property type="term" value="C:cytoplasm"/>
    <property type="evidence" value="ECO:0007669"/>
    <property type="project" value="UniProtKB-SubCell"/>
</dbReference>
<gene>
    <name evidence="7" type="ORF">BGTH12_LOCUS5517</name>
</gene>
<dbReference type="InterPro" id="IPR011989">
    <property type="entry name" value="ARM-like"/>
</dbReference>
<proteinExistence type="predicted"/>
<dbReference type="GO" id="GO:0005634">
    <property type="term" value="C:nucleus"/>
    <property type="evidence" value="ECO:0007669"/>
    <property type="project" value="TreeGrafter"/>
</dbReference>
<evidence type="ECO:0000256" key="3">
    <source>
        <dbReference type="ARBA" id="ARBA00022737"/>
    </source>
</evidence>
<evidence type="ECO:0000256" key="4">
    <source>
        <dbReference type="ARBA" id="ARBA00022942"/>
    </source>
</evidence>
<evidence type="ECO:0000256" key="2">
    <source>
        <dbReference type="ARBA" id="ARBA00022490"/>
    </source>
</evidence>
<name>A0A9W4GG09_BLUGR</name>
<dbReference type="EMBL" id="CAJHIT010000008">
    <property type="protein sequence ID" value="CAD6504159.1"/>
    <property type="molecule type" value="Genomic_DNA"/>
</dbReference>
<evidence type="ECO:0000256" key="1">
    <source>
        <dbReference type="ARBA" id="ARBA00004496"/>
    </source>
</evidence>
<keyword evidence="2" id="KW-0963">Cytoplasm</keyword>
<accession>A0A9W4GG09</accession>
<feature type="domain" description="Proteasome adapter and scaffold protein ECM29 HEAT-repeat" evidence="6">
    <location>
        <begin position="1285"/>
        <end position="1441"/>
    </location>
</feature>
<evidence type="ECO:0000259" key="5">
    <source>
        <dbReference type="Pfam" id="PF13001"/>
    </source>
</evidence>
<dbReference type="Gene3D" id="1.25.10.10">
    <property type="entry name" value="Leucine-rich Repeat Variant"/>
    <property type="match status" value="3"/>
</dbReference>
<evidence type="ECO:0000313" key="8">
    <source>
        <dbReference type="Proteomes" id="UP000683417"/>
    </source>
</evidence>
<dbReference type="GO" id="GO:0060090">
    <property type="term" value="F:molecular adaptor activity"/>
    <property type="evidence" value="ECO:0007669"/>
    <property type="project" value="InterPro"/>
</dbReference>
<dbReference type="Pfam" id="PF24492">
    <property type="entry name" value="HEAT_ECM29"/>
    <property type="match status" value="1"/>
</dbReference>
<evidence type="ECO:0000259" key="6">
    <source>
        <dbReference type="Pfam" id="PF24492"/>
    </source>
</evidence>
<dbReference type="InterPro" id="IPR016024">
    <property type="entry name" value="ARM-type_fold"/>
</dbReference>
<sequence length="1834" mass="203908">MSTKDKELELCGKVEMRIALAKDDRLESILKPYLAPLLLKLASEHVSVRNKVISICQHIKIRLAGNQNIVLPVAILLKQYKENAGNSTIRQFDLMFIQQSIKKLSFEEQQELIPIIIKDLSNEYGSLTCSMMFNLFLRLLSNAYIPLRGSKDDTDLRNKLGLAKNDVDAKFIALWLGKLILLNIYPSGAAGVSHSGLTTSDYEFLTINYKQGVWDATSNEGLNLTQTKVIALQFLASGAFSDKERFFPAFFASGDGNSSISSIGIDLLKRSSASMEDPEIISYLLDIYFSLRKALQTRVLILLNKSILSTTFPFKIVQIVRDAIRPDNTTNTPVKGLETMKFRNALLSYLNWMSQVASKEDLASAAPQLVELLQSYIEDQGWPVPVGKTSDILSLRALAYETLGSLAKTTPSLVLKKDLGIVRWLYKSLTEEISCLEVIVSIESALSMIRSAFKIPLDSTLRDELRGLLLKYMILQEGGAIVRSALFSTVRWANYCLEYNDIVGRWINILAIGSSDNERSDIVEEGKKGLDPYQYRILNPSQNSLKDNFPDWRKSVKVFFSSECILENSVTANSLKTGMSIDSVSVFGNFSGQRINAFAPAVTYCAQILFLTALRNSAISLTVNSDWERQLCTLFNSDKRTLEAIRTYVRLVDQDALQTMLTAAFEGMLWNDGNGLPNCGKCFLDIIKVSPKTAIEKLSGRAFQLLALIKSNNIATRYIGAQSYGILISHPGNEKEVVIEALQSLLTGISQWETAFGADANKVHGYLLTLGFVLSRLSFFDRKDVLSDALIKRCCLALVEILQAAKDSSTKEAVSIAVGEISAAGQLCPSQLEDMGSKVIKILVAAAKTGDEKSISALGRFSLVFADNMAGECGIEAPLFSILTGLYELSDLKQTEIQFTVGEAISCLTACWESDVLILGMDVDTTYTGHPRRKELLDSVLQKLIGGCKATKPSLKKASGIWLFSLIQHCGHLEEIQNRLRECQVAFMRLLSARDEVVQETASRGLSLVYEQGDACLKESLVKDLISSFTETSTRLKVDDDTELFDPGALPTGEGNSVTSYKDIISLANEVGDQTLVYKFMSLASNAATWTTRAAFGRYGLSSILSDSEIDSKLCCKLYRYRFDPNPNVRRSMDDIWKAIIKDPSATIKLYCKDIISDLLQSILGKEWRTRQASCAALASLIQGREFEDYDNYLPKIWHVAFKVLDDIKGSVREAAHALSVVLTNTLVRQVESGTISKHSQSILKEVIPFLLSEKGMESSAQDVRVFSIVTIIRLTKKGGKTILTFIPDLVEKLLLFLSSVEPQEVNYLYQRATEHRDKIDQMRSNNVSHSPLMEAIDCCLDALDEPTMANLASRLQLCIKTMIGMPSKIGCASVLSNLATRHSYIFRSHADVFLKCMEKAVLDPNSTVSVAYAKSMGYISRLVSDEVLLNLASYIQTLYLSAEDETQRIISGEIVYAVAKFSTDRFNSLASSFLPFVFFASHDLDSEIREHFKKTWNESIGGSRAVMLYSKEIIQLSTKLLDSPMWSTKHAAAFTVAHVIQSSGSEITGLDAVMIWDALEKALVLKTFEGKEKILQAFVKFVKSGRLMWEKDEAIAAQMRKIVLREARRNNEVYRPHAFACLGDFCEVRRDIDMYDEIFQIITSFIAGLDSNPKSQDSSIEIEKDRGSFSTSANLVAGISSVFRAINFTLAESPVHQYLPRLLQLVQDVTHSLLITESVRFAIFESTRNLFDILRQHAGTVNQSSALMGLGLEFFTVLNLPQDLGSEATRLKRAEAADMIVQSLVAGGQGNLSESWTECRMKMIETLKLSQAHERSAGVTAVFDQLKRRLESI</sequence>
<comment type="subcellular location">
    <subcellularLocation>
        <location evidence="1">Cytoplasm</location>
    </subcellularLocation>
</comment>
<dbReference type="InterPro" id="IPR024372">
    <property type="entry name" value="Ecm29_N"/>
</dbReference>
<dbReference type="GO" id="GO:0043248">
    <property type="term" value="P:proteasome assembly"/>
    <property type="evidence" value="ECO:0007669"/>
    <property type="project" value="InterPro"/>
</dbReference>
<dbReference type="Pfam" id="PF13001">
    <property type="entry name" value="ECM29_N"/>
    <property type="match status" value="1"/>
</dbReference>
<dbReference type="GO" id="GO:0036503">
    <property type="term" value="P:ERAD pathway"/>
    <property type="evidence" value="ECO:0007669"/>
    <property type="project" value="TreeGrafter"/>
</dbReference>
<protein>
    <submittedName>
        <fullName evidence="7">BgTH12-05894</fullName>
    </submittedName>
</protein>
<evidence type="ECO:0000313" key="7">
    <source>
        <dbReference type="EMBL" id="CAD6504159.1"/>
    </source>
</evidence>
<dbReference type="GO" id="GO:0000502">
    <property type="term" value="C:proteasome complex"/>
    <property type="evidence" value="ECO:0007669"/>
    <property type="project" value="UniProtKB-KW"/>
</dbReference>
<reference evidence="7" key="1">
    <citation type="submission" date="2020-10" db="EMBL/GenBank/DDBJ databases">
        <authorList>
            <person name="Muller C M."/>
        </authorList>
    </citation>
    <scope>NUCLEOTIDE SEQUENCE</scope>
    <source>
        <strain evidence="7">THUN-12</strain>
    </source>
</reference>